<dbReference type="OrthoDB" id="60033at2759"/>
<reference evidence="1" key="1">
    <citation type="journal article" date="2021" name="J Fungi (Basel)">
        <title>Virulence traits and population genomics of the black yeast Aureobasidium melanogenum.</title>
        <authorList>
            <person name="Cernosa A."/>
            <person name="Sun X."/>
            <person name="Gostincar C."/>
            <person name="Fang C."/>
            <person name="Gunde-Cimerman N."/>
            <person name="Song Z."/>
        </authorList>
    </citation>
    <scope>NUCLEOTIDE SEQUENCE</scope>
    <source>
        <strain evidence="1">EXF-9911</strain>
    </source>
</reference>
<dbReference type="Proteomes" id="UP000779574">
    <property type="component" value="Unassembled WGS sequence"/>
</dbReference>
<feature type="non-terminal residue" evidence="1">
    <location>
        <position position="342"/>
    </location>
</feature>
<accession>A0A9P8E259</accession>
<reference evidence="1" key="2">
    <citation type="submission" date="2021-08" db="EMBL/GenBank/DDBJ databases">
        <authorList>
            <person name="Gostincar C."/>
            <person name="Sun X."/>
            <person name="Song Z."/>
            <person name="Gunde-Cimerman N."/>
        </authorList>
    </citation>
    <scope>NUCLEOTIDE SEQUENCE</scope>
    <source>
        <strain evidence="1">EXF-9911</strain>
    </source>
</reference>
<dbReference type="AlphaFoldDB" id="A0A9P8E259"/>
<sequence length="342" mass="38126">MSAPGHEALVDTLIDLVSYDDRPTLLLDTSTCRIRFCNIAFDSLLRGAGTSIDLQSWADSLCAVAAHATHEPIDLGTFAHQNWLGKSLGNSVMTVFCRWTSAPAAPVEDTVMLDRHQQFDEPKSPSEPQKLTELYMGWLEPRDDPWMSYVNSYPFHETSLGPVSSWHPHLRRAVQRMMICPESRILYWGDEHALLYNEAAVPILGKKHPCLGIPLAKALGRVIFDRIDTSIRAVVASGKAQQVRNEMVELDRNDFPGQTWYRYYQLPIVEPDGRYLGCVCEFTETTTAIVQENRAATVNAFTRNAANTTNLKQLWPISLDALSKTSIDIIAGSVFSVANAGD</sequence>
<name>A0A9P8E259_AURME</name>
<evidence type="ECO:0000313" key="1">
    <source>
        <dbReference type="EMBL" id="KAG9673440.1"/>
    </source>
</evidence>
<comment type="caution">
    <text evidence="1">The sequence shown here is derived from an EMBL/GenBank/DDBJ whole genome shotgun (WGS) entry which is preliminary data.</text>
</comment>
<dbReference type="Gene3D" id="3.30.450.20">
    <property type="entry name" value="PAS domain"/>
    <property type="match status" value="1"/>
</dbReference>
<protein>
    <submittedName>
        <fullName evidence="1">Uncharacterized protein</fullName>
    </submittedName>
</protein>
<proteinExistence type="predicted"/>
<evidence type="ECO:0000313" key="2">
    <source>
        <dbReference type="Proteomes" id="UP000779574"/>
    </source>
</evidence>
<dbReference type="EMBL" id="JAHFXF010001190">
    <property type="protein sequence ID" value="KAG9673440.1"/>
    <property type="molecule type" value="Genomic_DNA"/>
</dbReference>
<gene>
    <name evidence="1" type="ORF">KCU76_g16501</name>
</gene>
<organism evidence="1 2">
    <name type="scientific">Aureobasidium melanogenum</name>
    <name type="common">Aureobasidium pullulans var. melanogenum</name>
    <dbReference type="NCBI Taxonomy" id="46634"/>
    <lineage>
        <taxon>Eukaryota</taxon>
        <taxon>Fungi</taxon>
        <taxon>Dikarya</taxon>
        <taxon>Ascomycota</taxon>
        <taxon>Pezizomycotina</taxon>
        <taxon>Dothideomycetes</taxon>
        <taxon>Dothideomycetidae</taxon>
        <taxon>Dothideales</taxon>
        <taxon>Saccotheciaceae</taxon>
        <taxon>Aureobasidium</taxon>
    </lineage>
</organism>